<evidence type="ECO:0000313" key="3">
    <source>
        <dbReference type="Proteomes" id="UP000280307"/>
    </source>
</evidence>
<keyword evidence="1" id="KW-0732">Signal</keyword>
<feature type="non-terminal residue" evidence="2">
    <location>
        <position position="151"/>
    </location>
</feature>
<gene>
    <name evidence="2" type="ORF">EI684_11845</name>
</gene>
<reference evidence="2 3" key="1">
    <citation type="submission" date="2018-12" db="EMBL/GenBank/DDBJ databases">
        <title>Genome Sequence of Candidatus Viridilinea halotolerans isolated from saline sulfide-rich spring.</title>
        <authorList>
            <person name="Grouzdev D.S."/>
            <person name="Burganskaya E.I."/>
            <person name="Krutkina M.S."/>
            <person name="Sukhacheva M.V."/>
            <person name="Gorlenko V.M."/>
        </authorList>
    </citation>
    <scope>NUCLEOTIDE SEQUENCE [LARGE SCALE GENOMIC DNA]</scope>
    <source>
        <strain evidence="2">Chok-6</strain>
    </source>
</reference>
<evidence type="ECO:0000313" key="2">
    <source>
        <dbReference type="EMBL" id="RRR71262.1"/>
    </source>
</evidence>
<dbReference type="EMBL" id="RSAS01000462">
    <property type="protein sequence ID" value="RRR71262.1"/>
    <property type="molecule type" value="Genomic_DNA"/>
</dbReference>
<proteinExistence type="predicted"/>
<dbReference type="Proteomes" id="UP000280307">
    <property type="component" value="Unassembled WGS sequence"/>
</dbReference>
<feature type="chain" id="PRO_5019076888" description="Secreted protein" evidence="1">
    <location>
        <begin position="17"/>
        <end position="151"/>
    </location>
</feature>
<organism evidence="2 3">
    <name type="scientific">Candidatus Viridilinea halotolerans</name>
    <dbReference type="NCBI Taxonomy" id="2491704"/>
    <lineage>
        <taxon>Bacteria</taxon>
        <taxon>Bacillati</taxon>
        <taxon>Chloroflexota</taxon>
        <taxon>Chloroflexia</taxon>
        <taxon>Chloroflexales</taxon>
        <taxon>Chloroflexineae</taxon>
        <taxon>Oscillochloridaceae</taxon>
        <taxon>Candidatus Viridilinea</taxon>
    </lineage>
</organism>
<protein>
    <recommendedName>
        <fullName evidence="4">Secreted protein</fullName>
    </recommendedName>
</protein>
<comment type="caution">
    <text evidence="2">The sequence shown here is derived from an EMBL/GenBank/DDBJ whole genome shotgun (WGS) entry which is preliminary data.</text>
</comment>
<dbReference type="AlphaFoldDB" id="A0A426TYP4"/>
<sequence length="151" mass="16136">MTIIIPLLLLLLSACATVSSPGVGVVANPTTKVVPRPAADALVVLGDGVTPDLPEVAAERERRRAALQAAPFILLRDGLDERADAAQRAVAHDVRHQHHTRTLAGQRLLTEVMHVAPPRPGDLPPNLVTQCPPDACLRVLLYVYPTNTTLS</sequence>
<name>A0A426TYP4_9CHLR</name>
<evidence type="ECO:0008006" key="4">
    <source>
        <dbReference type="Google" id="ProtNLM"/>
    </source>
</evidence>
<feature type="signal peptide" evidence="1">
    <location>
        <begin position="1"/>
        <end position="16"/>
    </location>
</feature>
<evidence type="ECO:0000256" key="1">
    <source>
        <dbReference type="SAM" id="SignalP"/>
    </source>
</evidence>
<accession>A0A426TYP4</accession>